<dbReference type="SUPFAM" id="SSF52047">
    <property type="entry name" value="RNI-like"/>
    <property type="match status" value="1"/>
</dbReference>
<dbReference type="Proteomes" id="UP001151760">
    <property type="component" value="Unassembled WGS sequence"/>
</dbReference>
<evidence type="ECO:0000313" key="2">
    <source>
        <dbReference type="Proteomes" id="UP001151760"/>
    </source>
</evidence>
<accession>A0ABQ5I9U6</accession>
<gene>
    <name evidence="1" type="ORF">Tco_1092435</name>
</gene>
<dbReference type="EMBL" id="BQNB010020524">
    <property type="protein sequence ID" value="GJT96917.1"/>
    <property type="molecule type" value="Genomic_DNA"/>
</dbReference>
<proteinExistence type="predicted"/>
<comment type="caution">
    <text evidence="1">The sequence shown here is derived from an EMBL/GenBank/DDBJ whole genome shotgun (WGS) entry which is preliminary data.</text>
</comment>
<reference evidence="1" key="1">
    <citation type="journal article" date="2022" name="Int. J. Mol. Sci.">
        <title>Draft Genome of Tanacetum Coccineum: Genomic Comparison of Closely Related Tanacetum-Family Plants.</title>
        <authorList>
            <person name="Yamashiro T."/>
            <person name="Shiraishi A."/>
            <person name="Nakayama K."/>
            <person name="Satake H."/>
        </authorList>
    </citation>
    <scope>NUCLEOTIDE SEQUENCE</scope>
</reference>
<dbReference type="Gene3D" id="3.80.10.10">
    <property type="entry name" value="Ribonuclease Inhibitor"/>
    <property type="match status" value="2"/>
</dbReference>
<keyword evidence="2" id="KW-1185">Reference proteome</keyword>
<dbReference type="InterPro" id="IPR032675">
    <property type="entry name" value="LRR_dom_sf"/>
</dbReference>
<name>A0ABQ5I9U6_9ASTR</name>
<protein>
    <submittedName>
        <fullName evidence="1">Leucine-rich repeat, cysteine-containing subtype protein</fullName>
    </submittedName>
</protein>
<reference evidence="1" key="2">
    <citation type="submission" date="2022-01" db="EMBL/GenBank/DDBJ databases">
        <authorList>
            <person name="Yamashiro T."/>
            <person name="Shiraishi A."/>
            <person name="Satake H."/>
            <person name="Nakayama K."/>
        </authorList>
    </citation>
    <scope>NUCLEOTIDE SEQUENCE</scope>
</reference>
<sequence>MHKILHFLQKNSCNSLISLKIGECYLSKLGDAFRYAVRLEHFAGDIWDEENDLVGFQFPLNTHSLSIRCVPIWKFYIARIDVETGDCKLLVTFARNCMGLIALAKGCTNSEYLKVSLGDISNEALEQWAARHWAARQWDSGNANGLQQTRKARYQHGELTDVGLEYIGKYGANWWSLSLTHTGKSNARLVKLSEGCPRLRKLKLWNCPFSKQVVATSVFNIPTLRQTGSPALELLQYMWSKQIDKQKKGVRVVFLEHVVMQGPWQASCIFVFKLSIKLSLVTRYKNSPTHRAFNH</sequence>
<organism evidence="1 2">
    <name type="scientific">Tanacetum coccineum</name>
    <dbReference type="NCBI Taxonomy" id="301880"/>
    <lineage>
        <taxon>Eukaryota</taxon>
        <taxon>Viridiplantae</taxon>
        <taxon>Streptophyta</taxon>
        <taxon>Embryophyta</taxon>
        <taxon>Tracheophyta</taxon>
        <taxon>Spermatophyta</taxon>
        <taxon>Magnoliopsida</taxon>
        <taxon>eudicotyledons</taxon>
        <taxon>Gunneridae</taxon>
        <taxon>Pentapetalae</taxon>
        <taxon>asterids</taxon>
        <taxon>campanulids</taxon>
        <taxon>Asterales</taxon>
        <taxon>Asteraceae</taxon>
        <taxon>Asteroideae</taxon>
        <taxon>Anthemideae</taxon>
        <taxon>Anthemidinae</taxon>
        <taxon>Tanacetum</taxon>
    </lineage>
</organism>
<evidence type="ECO:0000313" key="1">
    <source>
        <dbReference type="EMBL" id="GJT96917.1"/>
    </source>
</evidence>